<dbReference type="InterPro" id="IPR023827">
    <property type="entry name" value="Peptidase_S8_Asp-AS"/>
</dbReference>
<dbReference type="Gene3D" id="3.40.50.200">
    <property type="entry name" value="Peptidase S8/S53 domain"/>
    <property type="match status" value="1"/>
</dbReference>
<dbReference type="SUPFAM" id="SSF52743">
    <property type="entry name" value="Subtilisin-like"/>
    <property type="match status" value="1"/>
</dbReference>
<name>A0ABU0YF35_9PROT</name>
<evidence type="ECO:0000256" key="1">
    <source>
        <dbReference type="ARBA" id="ARBA00011073"/>
    </source>
</evidence>
<protein>
    <submittedName>
        <fullName evidence="9">S8 family serine peptidase</fullName>
    </submittedName>
</protein>
<dbReference type="InterPro" id="IPR000209">
    <property type="entry name" value="Peptidase_S8/S53_dom"/>
</dbReference>
<feature type="signal peptide" evidence="7">
    <location>
        <begin position="1"/>
        <end position="22"/>
    </location>
</feature>
<dbReference type="CDD" id="cd05561">
    <property type="entry name" value="Peptidases_S8_4"/>
    <property type="match status" value="1"/>
</dbReference>
<evidence type="ECO:0000256" key="2">
    <source>
        <dbReference type="ARBA" id="ARBA00022670"/>
    </source>
</evidence>
<evidence type="ECO:0000313" key="10">
    <source>
        <dbReference type="Proteomes" id="UP001230156"/>
    </source>
</evidence>
<dbReference type="InterPro" id="IPR036852">
    <property type="entry name" value="Peptidase_S8/S53_dom_sf"/>
</dbReference>
<feature type="region of interest" description="Disordered" evidence="6">
    <location>
        <begin position="42"/>
        <end position="63"/>
    </location>
</feature>
<dbReference type="PANTHER" id="PTHR43806">
    <property type="entry name" value="PEPTIDASE S8"/>
    <property type="match status" value="1"/>
</dbReference>
<dbReference type="PANTHER" id="PTHR43806:SF11">
    <property type="entry name" value="CEREVISIN-RELATED"/>
    <property type="match status" value="1"/>
</dbReference>
<feature type="active site" description="Charge relay system" evidence="5">
    <location>
        <position position="210"/>
    </location>
</feature>
<reference evidence="10" key="1">
    <citation type="submission" date="2023-08" db="EMBL/GenBank/DDBJ databases">
        <title>Rhodospirillaceae gen. nov., a novel taxon isolated from the Yangtze River Yuezi River estuary sludge.</title>
        <authorList>
            <person name="Ruan L."/>
        </authorList>
    </citation>
    <scope>NUCLEOTIDE SEQUENCE [LARGE SCALE GENOMIC DNA]</scope>
    <source>
        <strain evidence="10">R-7</strain>
    </source>
</reference>
<dbReference type="Proteomes" id="UP001230156">
    <property type="component" value="Unassembled WGS sequence"/>
</dbReference>
<proteinExistence type="inferred from homology"/>
<keyword evidence="10" id="KW-1185">Reference proteome</keyword>
<evidence type="ECO:0000256" key="7">
    <source>
        <dbReference type="SAM" id="SignalP"/>
    </source>
</evidence>
<accession>A0ABU0YF35</accession>
<dbReference type="RefSeq" id="WP_379953682.1">
    <property type="nucleotide sequence ID" value="NZ_JAUYVI010000001.1"/>
</dbReference>
<feature type="chain" id="PRO_5047218428" evidence="7">
    <location>
        <begin position="23"/>
        <end position="437"/>
    </location>
</feature>
<gene>
    <name evidence="9" type="ORF">Q8A70_01440</name>
</gene>
<keyword evidence="4 5" id="KW-0720">Serine protease</keyword>
<evidence type="ECO:0000256" key="3">
    <source>
        <dbReference type="ARBA" id="ARBA00022801"/>
    </source>
</evidence>
<evidence type="ECO:0000313" key="9">
    <source>
        <dbReference type="EMBL" id="MDQ7246304.1"/>
    </source>
</evidence>
<feature type="active site" description="Charge relay system" evidence="5">
    <location>
        <position position="178"/>
    </location>
</feature>
<dbReference type="PRINTS" id="PR00723">
    <property type="entry name" value="SUBTILISIN"/>
</dbReference>
<comment type="caution">
    <text evidence="9">The sequence shown here is derived from an EMBL/GenBank/DDBJ whole genome shotgun (WGS) entry which is preliminary data.</text>
</comment>
<evidence type="ECO:0000256" key="5">
    <source>
        <dbReference type="PROSITE-ProRule" id="PRU01240"/>
    </source>
</evidence>
<sequence>MRLGLLLMAAIVLGLSAGGSLAQPRTSDPTPGMAPRLPSTPVIGDELPGLGGPPGGPSNDNAPHAPDLLVAVFRPGTPDATSSAFAESLNLTIERQYELSGLRLRVFLMRIPAGGNVDTMLPRAAADGRALWVQPDFSYQSLDDSSGAVSKQYALTRIRAESLPLAARGQGITVALIDSGVARTHESLNHDKVTLIDLVDAKETPPPETHGTAIASIIAGSGKVKGLAPAANLIAIRAFTEADPKTGASTSDSFHVSQGISSALDRKARIINMSIGGPNDPLVRMATEQAVLTGVIVIAAAGNAGPDAPPVYPAAQRGVIAVTATDDKDRLFSGANQGDYIAVAAPGVAVLAAKPGREPGASAYDYFTGTSMATGYVTGLAAILLSADPKLTSVDIRRIMETSATDLGAPKKDPKFGWGRIDAAAAFSASPTVGAAN</sequence>
<dbReference type="InterPro" id="IPR050131">
    <property type="entry name" value="Peptidase_S8_subtilisin-like"/>
</dbReference>
<evidence type="ECO:0000259" key="8">
    <source>
        <dbReference type="Pfam" id="PF00082"/>
    </source>
</evidence>
<evidence type="ECO:0000256" key="6">
    <source>
        <dbReference type="SAM" id="MobiDB-lite"/>
    </source>
</evidence>
<dbReference type="PROSITE" id="PS00137">
    <property type="entry name" value="SUBTILASE_HIS"/>
    <property type="match status" value="1"/>
</dbReference>
<dbReference type="PROSITE" id="PS00136">
    <property type="entry name" value="SUBTILASE_ASP"/>
    <property type="match status" value="1"/>
</dbReference>
<organism evidence="9 10">
    <name type="scientific">Dongia sedimenti</name>
    <dbReference type="NCBI Taxonomy" id="3064282"/>
    <lineage>
        <taxon>Bacteria</taxon>
        <taxon>Pseudomonadati</taxon>
        <taxon>Pseudomonadota</taxon>
        <taxon>Alphaproteobacteria</taxon>
        <taxon>Rhodospirillales</taxon>
        <taxon>Dongiaceae</taxon>
        <taxon>Dongia</taxon>
    </lineage>
</organism>
<dbReference type="InterPro" id="IPR015500">
    <property type="entry name" value="Peptidase_S8_subtilisin-rel"/>
</dbReference>
<feature type="active site" description="Charge relay system" evidence="5">
    <location>
        <position position="371"/>
    </location>
</feature>
<dbReference type="Pfam" id="PF00082">
    <property type="entry name" value="Peptidase_S8"/>
    <property type="match status" value="1"/>
</dbReference>
<feature type="domain" description="Peptidase S8/S53" evidence="8">
    <location>
        <begin position="169"/>
        <end position="419"/>
    </location>
</feature>
<dbReference type="InterPro" id="IPR022398">
    <property type="entry name" value="Peptidase_S8_His-AS"/>
</dbReference>
<evidence type="ECO:0000256" key="4">
    <source>
        <dbReference type="ARBA" id="ARBA00022825"/>
    </source>
</evidence>
<dbReference type="PROSITE" id="PS51892">
    <property type="entry name" value="SUBTILASE"/>
    <property type="match status" value="1"/>
</dbReference>
<keyword evidence="3 5" id="KW-0378">Hydrolase</keyword>
<dbReference type="EMBL" id="JAUYVI010000001">
    <property type="protein sequence ID" value="MDQ7246304.1"/>
    <property type="molecule type" value="Genomic_DNA"/>
</dbReference>
<keyword evidence="7" id="KW-0732">Signal</keyword>
<keyword evidence="2 5" id="KW-0645">Protease</keyword>
<comment type="similarity">
    <text evidence="1 5">Belongs to the peptidase S8 family.</text>
</comment>